<evidence type="ECO:0000256" key="3">
    <source>
        <dbReference type="ARBA" id="ARBA00022448"/>
    </source>
</evidence>
<feature type="transmembrane region" description="Helical" evidence="8">
    <location>
        <begin position="135"/>
        <end position="156"/>
    </location>
</feature>
<dbReference type="PANTHER" id="PTHR30269">
    <property type="entry name" value="TRANSMEMBRANE PROTEIN YFCA"/>
    <property type="match status" value="1"/>
</dbReference>
<evidence type="ECO:0000313" key="9">
    <source>
        <dbReference type="EMBL" id="MDM9629973.1"/>
    </source>
</evidence>
<feature type="transmembrane region" description="Helical" evidence="8">
    <location>
        <begin position="15"/>
        <end position="42"/>
    </location>
</feature>
<evidence type="ECO:0000313" key="10">
    <source>
        <dbReference type="Proteomes" id="UP001174839"/>
    </source>
</evidence>
<keyword evidence="4 8" id="KW-1003">Cell membrane</keyword>
<evidence type="ECO:0000256" key="5">
    <source>
        <dbReference type="ARBA" id="ARBA00022692"/>
    </source>
</evidence>
<evidence type="ECO:0000256" key="8">
    <source>
        <dbReference type="RuleBase" id="RU363041"/>
    </source>
</evidence>
<organism evidence="9 10">
    <name type="scientific">Robiginitalea aurantiaca</name>
    <dbReference type="NCBI Taxonomy" id="3056915"/>
    <lineage>
        <taxon>Bacteria</taxon>
        <taxon>Pseudomonadati</taxon>
        <taxon>Bacteroidota</taxon>
        <taxon>Flavobacteriia</taxon>
        <taxon>Flavobacteriales</taxon>
        <taxon>Flavobacteriaceae</taxon>
        <taxon>Robiginitalea</taxon>
    </lineage>
</organism>
<protein>
    <recommendedName>
        <fullName evidence="8">Probable membrane transporter protein</fullName>
    </recommendedName>
</protein>
<feature type="transmembrane region" description="Helical" evidence="8">
    <location>
        <begin position="233"/>
        <end position="253"/>
    </location>
</feature>
<evidence type="ECO:0000256" key="6">
    <source>
        <dbReference type="ARBA" id="ARBA00022989"/>
    </source>
</evidence>
<dbReference type="InterPro" id="IPR002781">
    <property type="entry name" value="TM_pro_TauE-like"/>
</dbReference>
<evidence type="ECO:0000256" key="1">
    <source>
        <dbReference type="ARBA" id="ARBA00004651"/>
    </source>
</evidence>
<feature type="transmembrane region" description="Helical" evidence="8">
    <location>
        <begin position="203"/>
        <end position="221"/>
    </location>
</feature>
<feature type="transmembrane region" description="Helical" evidence="8">
    <location>
        <begin position="82"/>
        <end position="100"/>
    </location>
</feature>
<evidence type="ECO:0000256" key="7">
    <source>
        <dbReference type="ARBA" id="ARBA00023136"/>
    </source>
</evidence>
<name>A0ABT7WAM7_9FLAO</name>
<comment type="similarity">
    <text evidence="2 8">Belongs to the 4-toluene sulfonate uptake permease (TSUP) (TC 2.A.102) family.</text>
</comment>
<feature type="transmembrane region" description="Helical" evidence="8">
    <location>
        <begin position="106"/>
        <end position="123"/>
    </location>
</feature>
<keyword evidence="5 8" id="KW-0812">Transmembrane</keyword>
<gene>
    <name evidence="9" type="ORF">QU605_00710</name>
</gene>
<dbReference type="EMBL" id="JAUDUY010000001">
    <property type="protein sequence ID" value="MDM9629973.1"/>
    <property type="molecule type" value="Genomic_DNA"/>
</dbReference>
<evidence type="ECO:0000256" key="4">
    <source>
        <dbReference type="ARBA" id="ARBA00022475"/>
    </source>
</evidence>
<keyword evidence="3" id="KW-0813">Transport</keyword>
<dbReference type="PANTHER" id="PTHR30269:SF37">
    <property type="entry name" value="MEMBRANE TRANSPORTER PROTEIN"/>
    <property type="match status" value="1"/>
</dbReference>
<proteinExistence type="inferred from homology"/>
<comment type="caution">
    <text evidence="9">The sequence shown here is derived from an EMBL/GenBank/DDBJ whole genome shotgun (WGS) entry which is preliminary data.</text>
</comment>
<dbReference type="RefSeq" id="WP_289723340.1">
    <property type="nucleotide sequence ID" value="NZ_JAUDUY010000001.1"/>
</dbReference>
<keyword evidence="6 8" id="KW-1133">Transmembrane helix</keyword>
<sequence>MEWFQTMISETDPGILAMLFALGIIGFVFSTLAGGGGALILLPLVNILIGTQHTAPVLNLGNLIGRPSRLVLYWKHINWRICGYYVLPALLGAWAGAWMFGTLKIAFLQLIIGGFLVSTLFQYKFGKRARSFTMPIVGFAPLGFVISFLGTLVGAMGPVLNPFYMNAGLEKEELIGTKTANSFFMGLGQLSGYTFFGLLEGSYWGYGIALGVGAIFGNIIGKKILSRISIGGFRILLLLFMLLSGLMLIYSALGSLWK</sequence>
<reference evidence="9" key="1">
    <citation type="submission" date="2023-06" db="EMBL/GenBank/DDBJ databases">
        <title>Robiginitalea aurantiacus sp. nov. and Algoriphagus sediminis sp. nov., isolated from coastal sediment.</title>
        <authorList>
            <person name="Zhou Z.Y."/>
            <person name="An J."/>
            <person name="Jia Y.W."/>
            <person name="Du Z.J."/>
        </authorList>
    </citation>
    <scope>NUCLEOTIDE SEQUENCE</scope>
    <source>
        <strain evidence="9">M39</strain>
    </source>
</reference>
<keyword evidence="10" id="KW-1185">Reference proteome</keyword>
<keyword evidence="7 8" id="KW-0472">Membrane</keyword>
<dbReference type="InterPro" id="IPR052017">
    <property type="entry name" value="TSUP"/>
</dbReference>
<evidence type="ECO:0000256" key="2">
    <source>
        <dbReference type="ARBA" id="ARBA00009142"/>
    </source>
</evidence>
<dbReference type="Proteomes" id="UP001174839">
    <property type="component" value="Unassembled WGS sequence"/>
</dbReference>
<comment type="subcellular location">
    <subcellularLocation>
        <location evidence="1 8">Cell membrane</location>
        <topology evidence="1 8">Multi-pass membrane protein</topology>
    </subcellularLocation>
</comment>
<accession>A0ABT7WAM7</accession>
<dbReference type="Pfam" id="PF01925">
    <property type="entry name" value="TauE"/>
    <property type="match status" value="1"/>
</dbReference>